<dbReference type="AlphaFoldDB" id="A0AAU9V4H9"/>
<dbReference type="GO" id="GO:0034513">
    <property type="term" value="F:box H/ACA snoRNA binding"/>
    <property type="evidence" value="ECO:0007669"/>
    <property type="project" value="TreeGrafter"/>
</dbReference>
<evidence type="ECO:0000256" key="3">
    <source>
        <dbReference type="ARBA" id="ARBA00022552"/>
    </source>
</evidence>
<gene>
    <name evidence="10" type="ORF">EEDITHA_LOCUS19403</name>
</gene>
<dbReference type="InterPro" id="IPR009000">
    <property type="entry name" value="Transl_B-barrel_sf"/>
</dbReference>
<keyword evidence="2 8" id="KW-0690">Ribosome biogenesis</keyword>
<sequence>MSFRGRGGGGGGGRGGFGGRGGGRGFGGGRGRGGGGGGFRQQDAGPPESVIPLGHYGWTVQDDLVCKVDIEDVPYFNAPIFLENKEQIGKIDEIFGNLRDYYVSVKLGENIKAKSFKEGQQFFIDPAKLLPLKRFLPQPPGAKRGGGRGGRGGRGGGGRGGGGGFNRGGGGRGGGGFGRGGGGFGRGGGGFSRNGGGGGGGGFGRGGGGFGRGGGGRGGGFRGGRGGR</sequence>
<comment type="function">
    <text evidence="8">Required for ribosome biogenesis. Part of a complex which catalyzes pseudouridylation of rRNA. This involves the isomerization of uridine such that the ribose is subsequently attached to C5, instead of the normal N1. Pseudouridine ("psi") residues may serve to stabilize the conformation of rRNAs.</text>
</comment>
<dbReference type="FunFam" id="2.40.10.230:FF:000001">
    <property type="entry name" value="H/ACA ribonucleoprotein complex subunit"/>
    <property type="match status" value="1"/>
</dbReference>
<comment type="subunit">
    <text evidence="8">Component of the small nucleolar ribonucleoprotein particles containing H/ACA-type snoRNAs (H/ACA snoRNPs).</text>
</comment>
<proteinExistence type="inferred from homology"/>
<dbReference type="EMBL" id="CAKOGL010000027">
    <property type="protein sequence ID" value="CAH2105096.1"/>
    <property type="molecule type" value="Genomic_DNA"/>
</dbReference>
<evidence type="ECO:0000256" key="5">
    <source>
        <dbReference type="ARBA" id="ARBA00023242"/>
    </source>
</evidence>
<dbReference type="Proteomes" id="UP001153954">
    <property type="component" value="Unassembled WGS sequence"/>
</dbReference>
<evidence type="ECO:0000256" key="6">
    <source>
        <dbReference type="ARBA" id="ARBA00023274"/>
    </source>
</evidence>
<keyword evidence="4 8" id="KW-0694">RNA-binding</keyword>
<dbReference type="PANTHER" id="PTHR23237">
    <property type="entry name" value="NUCLEOLAR PROTEIN FAMILY A MEMBER 1 SNORNP PROTEIN GAR1"/>
    <property type="match status" value="1"/>
</dbReference>
<name>A0AAU9V4H9_EUPED</name>
<comment type="similarity">
    <text evidence="7 8">Belongs to the GAR1 family.</text>
</comment>
<dbReference type="GO" id="GO:0000454">
    <property type="term" value="P:snoRNA guided rRNA pseudouridine synthesis"/>
    <property type="evidence" value="ECO:0007669"/>
    <property type="project" value="TreeGrafter"/>
</dbReference>
<evidence type="ECO:0000256" key="7">
    <source>
        <dbReference type="ARBA" id="ARBA00038293"/>
    </source>
</evidence>
<dbReference type="GO" id="GO:0031429">
    <property type="term" value="C:box H/ACA snoRNP complex"/>
    <property type="evidence" value="ECO:0007669"/>
    <property type="project" value="TreeGrafter"/>
</dbReference>
<feature type="compositionally biased region" description="Gly residues" evidence="9">
    <location>
        <begin position="1"/>
        <end position="39"/>
    </location>
</feature>
<evidence type="ECO:0000256" key="1">
    <source>
        <dbReference type="ARBA" id="ARBA00004604"/>
    </source>
</evidence>
<evidence type="ECO:0000256" key="9">
    <source>
        <dbReference type="SAM" id="MobiDB-lite"/>
    </source>
</evidence>
<organism evidence="10 11">
    <name type="scientific">Euphydryas editha</name>
    <name type="common">Edith's checkerspot</name>
    <dbReference type="NCBI Taxonomy" id="104508"/>
    <lineage>
        <taxon>Eukaryota</taxon>
        <taxon>Metazoa</taxon>
        <taxon>Ecdysozoa</taxon>
        <taxon>Arthropoda</taxon>
        <taxon>Hexapoda</taxon>
        <taxon>Insecta</taxon>
        <taxon>Pterygota</taxon>
        <taxon>Neoptera</taxon>
        <taxon>Endopterygota</taxon>
        <taxon>Lepidoptera</taxon>
        <taxon>Glossata</taxon>
        <taxon>Ditrysia</taxon>
        <taxon>Papilionoidea</taxon>
        <taxon>Nymphalidae</taxon>
        <taxon>Nymphalinae</taxon>
        <taxon>Euphydryas</taxon>
    </lineage>
</organism>
<feature type="region of interest" description="Disordered" evidence="9">
    <location>
        <begin position="134"/>
        <end position="228"/>
    </location>
</feature>
<dbReference type="InterPro" id="IPR007504">
    <property type="entry name" value="H/ACA_rnp_Gar1/Naf1"/>
</dbReference>
<feature type="compositionally biased region" description="Gly residues" evidence="9">
    <location>
        <begin position="143"/>
        <end position="228"/>
    </location>
</feature>
<protein>
    <recommendedName>
        <fullName evidence="8">H/ACA ribonucleoprotein complex subunit</fullName>
    </recommendedName>
</protein>
<reference evidence="10" key="1">
    <citation type="submission" date="2022-03" db="EMBL/GenBank/DDBJ databases">
        <authorList>
            <person name="Tunstrom K."/>
        </authorList>
    </citation>
    <scope>NUCLEOTIDE SEQUENCE</scope>
</reference>
<evidence type="ECO:0000256" key="8">
    <source>
        <dbReference type="RuleBase" id="RU364004"/>
    </source>
</evidence>
<keyword evidence="5 8" id="KW-0539">Nucleus</keyword>
<feature type="region of interest" description="Disordered" evidence="9">
    <location>
        <begin position="1"/>
        <end position="46"/>
    </location>
</feature>
<evidence type="ECO:0000313" key="11">
    <source>
        <dbReference type="Proteomes" id="UP001153954"/>
    </source>
</evidence>
<evidence type="ECO:0000256" key="4">
    <source>
        <dbReference type="ARBA" id="ARBA00022884"/>
    </source>
</evidence>
<accession>A0AAU9V4H9</accession>
<keyword evidence="6 8" id="KW-0687">Ribonucleoprotein</keyword>
<comment type="caution">
    <text evidence="10">The sequence shown here is derived from an EMBL/GenBank/DDBJ whole genome shotgun (WGS) entry which is preliminary data.</text>
</comment>
<keyword evidence="11" id="KW-1185">Reference proteome</keyword>
<dbReference type="Gene3D" id="2.40.10.230">
    <property type="entry name" value="Probable tRNA pseudouridine synthase domain"/>
    <property type="match status" value="1"/>
</dbReference>
<evidence type="ECO:0000256" key="2">
    <source>
        <dbReference type="ARBA" id="ARBA00022517"/>
    </source>
</evidence>
<dbReference type="PANTHER" id="PTHR23237:SF6">
    <property type="entry name" value="H_ACA RIBONUCLEOPROTEIN COMPLEX SUBUNIT 1"/>
    <property type="match status" value="1"/>
</dbReference>
<dbReference type="Pfam" id="PF04410">
    <property type="entry name" value="Gar1"/>
    <property type="match status" value="1"/>
</dbReference>
<comment type="subcellular location">
    <subcellularLocation>
        <location evidence="1 8">Nucleus</location>
        <location evidence="1 8">Nucleolus</location>
    </subcellularLocation>
</comment>
<dbReference type="InterPro" id="IPR038664">
    <property type="entry name" value="Gar1/Naf1_Cbf5-bd_sf"/>
</dbReference>
<dbReference type="SUPFAM" id="SSF50447">
    <property type="entry name" value="Translation proteins"/>
    <property type="match status" value="1"/>
</dbReference>
<evidence type="ECO:0000313" key="10">
    <source>
        <dbReference type="EMBL" id="CAH2105096.1"/>
    </source>
</evidence>
<keyword evidence="3 8" id="KW-0698">rRNA processing</keyword>